<keyword evidence="1" id="KW-0732">Signal</keyword>
<protein>
    <recommendedName>
        <fullName evidence="4">Lipoprotein</fullName>
    </recommendedName>
</protein>
<dbReference type="EMBL" id="JARAWJ010000043">
    <property type="protein sequence ID" value="MDX3042912.1"/>
    <property type="molecule type" value="Genomic_DNA"/>
</dbReference>
<comment type="caution">
    <text evidence="2">The sequence shown here is derived from an EMBL/GenBank/DDBJ whole genome shotgun (WGS) entry which is preliminary data.</text>
</comment>
<feature type="signal peptide" evidence="1">
    <location>
        <begin position="1"/>
        <end position="19"/>
    </location>
</feature>
<reference evidence="2 3" key="1">
    <citation type="journal article" date="2023" name="Microb. Genom.">
        <title>Mesoterricola silvestris gen. nov., sp. nov., Mesoterricola sediminis sp. nov., Geothrix oryzae sp. nov., Geothrix edaphica sp. nov., Geothrix rubra sp. nov., and Geothrix limicola sp. nov., six novel members of Acidobacteriota isolated from soils.</title>
        <authorList>
            <person name="Weisberg A.J."/>
            <person name="Pearce E."/>
            <person name="Kramer C.G."/>
            <person name="Chang J.H."/>
            <person name="Clarke C.R."/>
        </authorList>
    </citation>
    <scope>NUCLEOTIDE SEQUENCE [LARGE SCALE GENOMIC DNA]</scope>
    <source>
        <strain evidence="2 3">NE20-4-1</strain>
    </source>
</reference>
<dbReference type="Proteomes" id="UP001282474">
    <property type="component" value="Unassembled WGS sequence"/>
</dbReference>
<feature type="chain" id="PRO_5045057152" description="Lipoprotein" evidence="1">
    <location>
        <begin position="20"/>
        <end position="165"/>
    </location>
</feature>
<organism evidence="2 3">
    <name type="scientific">Streptomyces caniscabiei</name>
    <dbReference type="NCBI Taxonomy" id="2746961"/>
    <lineage>
        <taxon>Bacteria</taxon>
        <taxon>Bacillati</taxon>
        <taxon>Actinomycetota</taxon>
        <taxon>Actinomycetes</taxon>
        <taxon>Kitasatosporales</taxon>
        <taxon>Streptomycetaceae</taxon>
        <taxon>Streptomyces</taxon>
    </lineage>
</organism>
<proteinExistence type="predicted"/>
<dbReference type="PROSITE" id="PS51257">
    <property type="entry name" value="PROKAR_LIPOPROTEIN"/>
    <property type="match status" value="1"/>
</dbReference>
<name>A0ABU4N246_9ACTN</name>
<evidence type="ECO:0000256" key="1">
    <source>
        <dbReference type="SAM" id="SignalP"/>
    </source>
</evidence>
<gene>
    <name evidence="2" type="ORF">PV383_37905</name>
</gene>
<evidence type="ECO:0000313" key="2">
    <source>
        <dbReference type="EMBL" id="MDX3042912.1"/>
    </source>
</evidence>
<dbReference type="RefSeq" id="WP_045562438.1">
    <property type="nucleotide sequence ID" value="NZ_JABXWF010000011.1"/>
</dbReference>
<evidence type="ECO:0008006" key="4">
    <source>
        <dbReference type="Google" id="ProtNLM"/>
    </source>
</evidence>
<evidence type="ECO:0000313" key="3">
    <source>
        <dbReference type="Proteomes" id="UP001282474"/>
    </source>
</evidence>
<sequence length="165" mass="17550">MLRRVLGAAGVLAASVVLSGCSPEILPLAAVAVDGDGTPRVLVRPCGDDTYAQPMVEGWAGSYEEKPAADDADTTVWETDGAWSGDVEFPLFSPPAAWKAEARGEQRLLPGHTYAFVFYGHTDDQANGEVSFTAADLGRLERGEVWADDRVMGADEFEELAEGAC</sequence>
<accession>A0ABU4N246</accession>
<keyword evidence="3" id="KW-1185">Reference proteome</keyword>